<keyword evidence="2" id="KW-1185">Reference proteome</keyword>
<proteinExistence type="predicted"/>
<protein>
    <submittedName>
        <fullName evidence="1">Uncharacterized protein</fullName>
    </submittedName>
</protein>
<sequence>MSRFGAYVRDRLNSSFAECWEDFGDSPGVRLAEFASASWRTASGPVMAPGYVRSHTRVLDAQVQRSAWDGSLIGSVSLVAPWPERLLRSYQWQGDLSWRDWPTELRGEGYEYAHPTEEDVTRRPFLQASVALSFPVPMHRLPAVPCGPRDGVEWAARAMVSALVAKLNALVGPVLEELDGGRLR</sequence>
<evidence type="ECO:0000313" key="2">
    <source>
        <dbReference type="Proteomes" id="UP000432015"/>
    </source>
</evidence>
<dbReference type="Proteomes" id="UP000432015">
    <property type="component" value="Unassembled WGS sequence"/>
</dbReference>
<dbReference type="AlphaFoldDB" id="A0A7K1L2S8"/>
<name>A0A7K1L2S8_9ACTN</name>
<gene>
    <name evidence="1" type="ORF">GNZ18_19270</name>
</gene>
<dbReference type="RefSeq" id="WP_173390825.1">
    <property type="nucleotide sequence ID" value="NZ_WOFH01000006.1"/>
</dbReference>
<comment type="caution">
    <text evidence="1">The sequence shown here is derived from an EMBL/GenBank/DDBJ whole genome shotgun (WGS) entry which is preliminary data.</text>
</comment>
<accession>A0A7K1L2S8</accession>
<organism evidence="1 2">
    <name type="scientific">Actinomadura litoris</name>
    <dbReference type="NCBI Taxonomy" id="2678616"/>
    <lineage>
        <taxon>Bacteria</taxon>
        <taxon>Bacillati</taxon>
        <taxon>Actinomycetota</taxon>
        <taxon>Actinomycetes</taxon>
        <taxon>Streptosporangiales</taxon>
        <taxon>Thermomonosporaceae</taxon>
        <taxon>Actinomadura</taxon>
    </lineage>
</organism>
<reference evidence="1 2" key="1">
    <citation type="submission" date="2019-11" db="EMBL/GenBank/DDBJ databases">
        <authorList>
            <person name="Cao P."/>
        </authorList>
    </citation>
    <scope>NUCLEOTIDE SEQUENCE [LARGE SCALE GENOMIC DNA]</scope>
    <source>
        <strain evidence="1 2">NEAU-AAG5</strain>
    </source>
</reference>
<dbReference type="EMBL" id="WOFH01000006">
    <property type="protein sequence ID" value="MUN38730.1"/>
    <property type="molecule type" value="Genomic_DNA"/>
</dbReference>
<evidence type="ECO:0000313" key="1">
    <source>
        <dbReference type="EMBL" id="MUN38730.1"/>
    </source>
</evidence>